<gene>
    <name evidence="1" type="ORF">RIF29_37338</name>
</gene>
<dbReference type="AlphaFoldDB" id="A0AAN9EIV7"/>
<reference evidence="1 2" key="1">
    <citation type="submission" date="2024-01" db="EMBL/GenBank/DDBJ databases">
        <title>The genomes of 5 underutilized Papilionoideae crops provide insights into root nodulation and disease resistanc.</title>
        <authorList>
            <person name="Yuan L."/>
        </authorList>
    </citation>
    <scope>NUCLEOTIDE SEQUENCE [LARGE SCALE GENOMIC DNA]</scope>
    <source>
        <strain evidence="1">ZHUSHIDOU_FW_LH</strain>
        <tissue evidence="1">Leaf</tissue>
    </source>
</reference>
<comment type="caution">
    <text evidence="1">The sequence shown here is derived from an EMBL/GenBank/DDBJ whole genome shotgun (WGS) entry which is preliminary data.</text>
</comment>
<evidence type="ECO:0000313" key="2">
    <source>
        <dbReference type="Proteomes" id="UP001372338"/>
    </source>
</evidence>
<organism evidence="1 2">
    <name type="scientific">Crotalaria pallida</name>
    <name type="common">Smooth rattlebox</name>
    <name type="synonym">Crotalaria striata</name>
    <dbReference type="NCBI Taxonomy" id="3830"/>
    <lineage>
        <taxon>Eukaryota</taxon>
        <taxon>Viridiplantae</taxon>
        <taxon>Streptophyta</taxon>
        <taxon>Embryophyta</taxon>
        <taxon>Tracheophyta</taxon>
        <taxon>Spermatophyta</taxon>
        <taxon>Magnoliopsida</taxon>
        <taxon>eudicotyledons</taxon>
        <taxon>Gunneridae</taxon>
        <taxon>Pentapetalae</taxon>
        <taxon>rosids</taxon>
        <taxon>fabids</taxon>
        <taxon>Fabales</taxon>
        <taxon>Fabaceae</taxon>
        <taxon>Papilionoideae</taxon>
        <taxon>50 kb inversion clade</taxon>
        <taxon>genistoids sensu lato</taxon>
        <taxon>core genistoids</taxon>
        <taxon>Crotalarieae</taxon>
        <taxon>Crotalaria</taxon>
    </lineage>
</organism>
<name>A0AAN9EIV7_CROPI</name>
<dbReference type="Proteomes" id="UP001372338">
    <property type="component" value="Unassembled WGS sequence"/>
</dbReference>
<evidence type="ECO:0000313" key="1">
    <source>
        <dbReference type="EMBL" id="KAK7252991.1"/>
    </source>
</evidence>
<proteinExistence type="predicted"/>
<protein>
    <submittedName>
        <fullName evidence="1">Uncharacterized protein</fullName>
    </submittedName>
</protein>
<sequence>MLIFYLTLYPILSFYLILTTKTIPNWTIDVDNIKEKVNKAGGILVKSEIIEEENLASEAFLKNAFFFFSLTHQRNTNSFIFWLLFSPFAIRSLNFGTLVRTHFVFGVHPNPKTLCARFESNRIYLSIVDHLIDSLTH</sequence>
<keyword evidence="2" id="KW-1185">Reference proteome</keyword>
<dbReference type="EMBL" id="JAYWIO010000007">
    <property type="protein sequence ID" value="KAK7252991.1"/>
    <property type="molecule type" value="Genomic_DNA"/>
</dbReference>
<accession>A0AAN9EIV7</accession>